<protein>
    <submittedName>
        <fullName evidence="1">DNA-binding SARP family transcriptional activator</fullName>
    </submittedName>
</protein>
<sequence>MQYLQFTETLHKEMGITPSREVSDLYAQLYSELED</sequence>
<gene>
    <name evidence="1" type="ORF">J2Z66_007422</name>
</gene>
<evidence type="ECO:0000313" key="1">
    <source>
        <dbReference type="EMBL" id="MBP1995780.1"/>
    </source>
</evidence>
<dbReference type="GO" id="GO:0003677">
    <property type="term" value="F:DNA binding"/>
    <property type="evidence" value="ECO:0007669"/>
    <property type="project" value="UniProtKB-KW"/>
</dbReference>
<proteinExistence type="predicted"/>
<evidence type="ECO:0000313" key="2">
    <source>
        <dbReference type="Proteomes" id="UP001519287"/>
    </source>
</evidence>
<keyword evidence="1" id="KW-0238">DNA-binding</keyword>
<organism evidence="1 2">
    <name type="scientific">Paenibacillus eucommiae</name>
    <dbReference type="NCBI Taxonomy" id="1355755"/>
    <lineage>
        <taxon>Bacteria</taxon>
        <taxon>Bacillati</taxon>
        <taxon>Bacillota</taxon>
        <taxon>Bacilli</taxon>
        <taxon>Bacillales</taxon>
        <taxon>Paenibacillaceae</taxon>
        <taxon>Paenibacillus</taxon>
    </lineage>
</organism>
<accession>A0ABS4J7F7</accession>
<keyword evidence="2" id="KW-1185">Reference proteome</keyword>
<dbReference type="Proteomes" id="UP001519287">
    <property type="component" value="Unassembled WGS sequence"/>
</dbReference>
<name>A0ABS4J7F7_9BACL</name>
<dbReference type="EMBL" id="JAGGLB010000038">
    <property type="protein sequence ID" value="MBP1995780.1"/>
    <property type="molecule type" value="Genomic_DNA"/>
</dbReference>
<reference evidence="1 2" key="1">
    <citation type="submission" date="2021-03" db="EMBL/GenBank/DDBJ databases">
        <title>Genomic Encyclopedia of Type Strains, Phase IV (KMG-IV): sequencing the most valuable type-strain genomes for metagenomic binning, comparative biology and taxonomic classification.</title>
        <authorList>
            <person name="Goeker M."/>
        </authorList>
    </citation>
    <scope>NUCLEOTIDE SEQUENCE [LARGE SCALE GENOMIC DNA]</scope>
    <source>
        <strain evidence="1 2">DSM 26048</strain>
    </source>
</reference>
<comment type="caution">
    <text evidence="1">The sequence shown here is derived from an EMBL/GenBank/DDBJ whole genome shotgun (WGS) entry which is preliminary data.</text>
</comment>